<organism evidence="1 2">
    <name type="scientific">Favolaschia claudopus</name>
    <dbReference type="NCBI Taxonomy" id="2862362"/>
    <lineage>
        <taxon>Eukaryota</taxon>
        <taxon>Fungi</taxon>
        <taxon>Dikarya</taxon>
        <taxon>Basidiomycota</taxon>
        <taxon>Agaricomycotina</taxon>
        <taxon>Agaricomycetes</taxon>
        <taxon>Agaricomycetidae</taxon>
        <taxon>Agaricales</taxon>
        <taxon>Marasmiineae</taxon>
        <taxon>Mycenaceae</taxon>
        <taxon>Favolaschia</taxon>
    </lineage>
</organism>
<protein>
    <submittedName>
        <fullName evidence="1">Uncharacterized protein</fullName>
    </submittedName>
</protein>
<evidence type="ECO:0000313" key="2">
    <source>
        <dbReference type="Proteomes" id="UP001362999"/>
    </source>
</evidence>
<reference evidence="1 2" key="1">
    <citation type="journal article" date="2024" name="J Genomics">
        <title>Draft genome sequencing and assembly of Favolaschia claudopus CIRM-BRFM 2984 isolated from oak limbs.</title>
        <authorList>
            <person name="Navarro D."/>
            <person name="Drula E."/>
            <person name="Chaduli D."/>
            <person name="Cazenave R."/>
            <person name="Ahrendt S."/>
            <person name="Wang J."/>
            <person name="Lipzen A."/>
            <person name="Daum C."/>
            <person name="Barry K."/>
            <person name="Grigoriev I.V."/>
            <person name="Favel A."/>
            <person name="Rosso M.N."/>
            <person name="Martin F."/>
        </authorList>
    </citation>
    <scope>NUCLEOTIDE SEQUENCE [LARGE SCALE GENOMIC DNA]</scope>
    <source>
        <strain evidence="1 2">CIRM-BRFM 2984</strain>
    </source>
</reference>
<comment type="caution">
    <text evidence="1">The sequence shown here is derived from an EMBL/GenBank/DDBJ whole genome shotgun (WGS) entry which is preliminary data.</text>
</comment>
<proteinExistence type="predicted"/>
<keyword evidence="2" id="KW-1185">Reference proteome</keyword>
<dbReference type="AlphaFoldDB" id="A0AAW0DRF3"/>
<evidence type="ECO:0000313" key="1">
    <source>
        <dbReference type="EMBL" id="KAK7055457.1"/>
    </source>
</evidence>
<gene>
    <name evidence="1" type="ORF">R3P38DRAFT_2847157</name>
</gene>
<name>A0AAW0DRF3_9AGAR</name>
<accession>A0AAW0DRF3</accession>
<sequence>MCIIWVERGQNVLLRKFMTDTQLKAALKRVEMKYIGVLFACVGEHHDVVRQATGLPLIPIPSTRVLRTIAQLSSTLDDLEQFEDEWISQHSSLLEDKIDEYTKISKNLRSFAKRIRARPKRTLVSNKIRLDYVQVSDQADALAHEIKTTSERIRHQRRLVEGSERELDLSQRASHRLLPPPPPPLFGSSRLGVARHRIWEAVKDYDTTRLRYLLSADGHCTALIHFPPEKLCTLWKVDRGRFSNAYSRKSWTIISPVDICLLLQMNDTELHYLRSICPRQPP</sequence>
<dbReference type="Proteomes" id="UP001362999">
    <property type="component" value="Unassembled WGS sequence"/>
</dbReference>
<dbReference type="EMBL" id="JAWWNJ010000005">
    <property type="protein sequence ID" value="KAK7055457.1"/>
    <property type="molecule type" value="Genomic_DNA"/>
</dbReference>